<dbReference type="PANTHER" id="PTHR44846:SF12">
    <property type="entry name" value="HTH-TYPE TRANSCRIPTIONAL REGULATOR TRER"/>
    <property type="match status" value="1"/>
</dbReference>
<feature type="domain" description="HTH gntR-type" evidence="5">
    <location>
        <begin position="5"/>
        <end position="73"/>
    </location>
</feature>
<protein>
    <recommendedName>
        <fullName evidence="4">Trehalose operon repressor</fullName>
    </recommendedName>
</protein>
<dbReference type="PRINTS" id="PR00035">
    <property type="entry name" value="HTHGNTR"/>
</dbReference>
<reference evidence="6 7" key="1">
    <citation type="submission" date="2024-03" db="EMBL/GenBank/DDBJ databases">
        <title>Bacilli Hybrid Assemblies.</title>
        <authorList>
            <person name="Kovac J."/>
        </authorList>
    </citation>
    <scope>NUCLEOTIDE SEQUENCE [LARGE SCALE GENOMIC DNA]</scope>
    <source>
        <strain evidence="6 7">FSL R7-0666</strain>
    </source>
</reference>
<dbReference type="InterPro" id="IPR000524">
    <property type="entry name" value="Tscrpt_reg_HTH_GntR"/>
</dbReference>
<dbReference type="Pfam" id="PF00392">
    <property type="entry name" value="GntR"/>
    <property type="match status" value="1"/>
</dbReference>
<dbReference type="PROSITE" id="PS50949">
    <property type="entry name" value="HTH_GNTR"/>
    <property type="match status" value="1"/>
</dbReference>
<evidence type="ECO:0000256" key="1">
    <source>
        <dbReference type="ARBA" id="ARBA00023015"/>
    </source>
</evidence>
<sequence length="241" mass="27888">MFGLKSKFQWVYEELANQIQTGKWKPEELLPSELELVKTYDASRETIRKALKLLSERGYIQKIQGKGSVVLDRAKIDFPFSGVSSFKELSERMSMDVETTVVAFDEVIPDLDLQDKLQLTSEQKALRITRVRKVDGERVILDKDDLVHSVVPGLTAKMSENSIYEYIEGTLGLVISFAKKEIVVEEPTEEDLELLDMEGFQNIVVVRGRTYLDDARIFQYTESRHRPDKFRFVNFARREKL</sequence>
<dbReference type="SMART" id="SM00866">
    <property type="entry name" value="UTRA"/>
    <property type="match status" value="1"/>
</dbReference>
<keyword evidence="7" id="KW-1185">Reference proteome</keyword>
<organism evidence="6 7">
    <name type="scientific">Alkalicoccobacillus gibsonii</name>
    <dbReference type="NCBI Taxonomy" id="79881"/>
    <lineage>
        <taxon>Bacteria</taxon>
        <taxon>Bacillati</taxon>
        <taxon>Bacillota</taxon>
        <taxon>Bacilli</taxon>
        <taxon>Bacillales</taxon>
        <taxon>Bacillaceae</taxon>
        <taxon>Alkalicoccobacillus</taxon>
    </lineage>
</organism>
<dbReference type="InterPro" id="IPR028978">
    <property type="entry name" value="Chorismate_lyase_/UTRA_dom_sf"/>
</dbReference>
<dbReference type="NCBIfam" id="TIGR02404">
    <property type="entry name" value="trehalos_R_Bsub"/>
    <property type="match status" value="1"/>
</dbReference>
<proteinExistence type="predicted"/>
<keyword evidence="3" id="KW-0804">Transcription</keyword>
<dbReference type="InterPro" id="IPR050679">
    <property type="entry name" value="Bact_HTH_transcr_reg"/>
</dbReference>
<dbReference type="Proteomes" id="UP001418796">
    <property type="component" value="Unassembled WGS sequence"/>
</dbReference>
<evidence type="ECO:0000256" key="2">
    <source>
        <dbReference type="ARBA" id="ARBA00023125"/>
    </source>
</evidence>
<dbReference type="InterPro" id="IPR036388">
    <property type="entry name" value="WH-like_DNA-bd_sf"/>
</dbReference>
<keyword evidence="1" id="KW-0805">Transcription regulation</keyword>
<evidence type="ECO:0000256" key="3">
    <source>
        <dbReference type="ARBA" id="ARBA00023163"/>
    </source>
</evidence>
<accession>A0ABU9VHQ3</accession>
<evidence type="ECO:0000313" key="6">
    <source>
        <dbReference type="EMBL" id="MEN0642753.1"/>
    </source>
</evidence>
<name>A0ABU9VHQ3_9BACI</name>
<gene>
    <name evidence="6" type="primary">treR</name>
    <name evidence="6" type="ORF">MKY91_06210</name>
</gene>
<dbReference type="SMART" id="SM00345">
    <property type="entry name" value="HTH_GNTR"/>
    <property type="match status" value="1"/>
</dbReference>
<evidence type="ECO:0000256" key="4">
    <source>
        <dbReference type="NCBIfam" id="TIGR02404"/>
    </source>
</evidence>
<dbReference type="InterPro" id="IPR012770">
    <property type="entry name" value="TreR"/>
</dbReference>
<evidence type="ECO:0000313" key="7">
    <source>
        <dbReference type="Proteomes" id="UP001418796"/>
    </source>
</evidence>
<dbReference type="Gene3D" id="3.40.1410.10">
    <property type="entry name" value="Chorismate lyase-like"/>
    <property type="match status" value="1"/>
</dbReference>
<dbReference type="EMBL" id="JBCITK010000001">
    <property type="protein sequence ID" value="MEN0642753.1"/>
    <property type="molecule type" value="Genomic_DNA"/>
</dbReference>
<keyword evidence="2" id="KW-0238">DNA-binding</keyword>
<dbReference type="PANTHER" id="PTHR44846">
    <property type="entry name" value="MANNOSYL-D-GLYCERATE TRANSPORT/METABOLISM SYSTEM REPRESSOR MNGR-RELATED"/>
    <property type="match status" value="1"/>
</dbReference>
<comment type="caution">
    <text evidence="6">The sequence shown here is derived from an EMBL/GenBank/DDBJ whole genome shotgun (WGS) entry which is preliminary data.</text>
</comment>
<dbReference type="RefSeq" id="WP_308809508.1">
    <property type="nucleotide sequence ID" value="NZ_JAQQWR010000005.1"/>
</dbReference>
<dbReference type="SUPFAM" id="SSF64288">
    <property type="entry name" value="Chorismate lyase-like"/>
    <property type="match status" value="1"/>
</dbReference>
<dbReference type="InterPro" id="IPR036390">
    <property type="entry name" value="WH_DNA-bd_sf"/>
</dbReference>
<dbReference type="SUPFAM" id="SSF46785">
    <property type="entry name" value="Winged helix' DNA-binding domain"/>
    <property type="match status" value="1"/>
</dbReference>
<dbReference type="Pfam" id="PF07702">
    <property type="entry name" value="UTRA"/>
    <property type="match status" value="1"/>
</dbReference>
<dbReference type="InterPro" id="IPR011663">
    <property type="entry name" value="UTRA"/>
</dbReference>
<evidence type="ECO:0000259" key="5">
    <source>
        <dbReference type="PROSITE" id="PS50949"/>
    </source>
</evidence>
<dbReference type="Gene3D" id="1.10.10.10">
    <property type="entry name" value="Winged helix-like DNA-binding domain superfamily/Winged helix DNA-binding domain"/>
    <property type="match status" value="1"/>
</dbReference>